<protein>
    <recommendedName>
        <fullName evidence="3">F-box domain-containing protein</fullName>
    </recommendedName>
</protein>
<gene>
    <name evidence="1" type="ORF">BDZ94DRAFT_1325210</name>
</gene>
<comment type="caution">
    <text evidence="1">The sequence shown here is derived from an EMBL/GenBank/DDBJ whole genome shotgun (WGS) entry which is preliminary data.</text>
</comment>
<organism evidence="1 2">
    <name type="scientific">Collybia nuda</name>
    <dbReference type="NCBI Taxonomy" id="64659"/>
    <lineage>
        <taxon>Eukaryota</taxon>
        <taxon>Fungi</taxon>
        <taxon>Dikarya</taxon>
        <taxon>Basidiomycota</taxon>
        <taxon>Agaricomycotina</taxon>
        <taxon>Agaricomycetes</taxon>
        <taxon>Agaricomycetidae</taxon>
        <taxon>Agaricales</taxon>
        <taxon>Tricholomatineae</taxon>
        <taxon>Clitocybaceae</taxon>
        <taxon>Collybia</taxon>
    </lineage>
</organism>
<dbReference type="Proteomes" id="UP000807353">
    <property type="component" value="Unassembled WGS sequence"/>
</dbReference>
<evidence type="ECO:0000313" key="2">
    <source>
        <dbReference type="Proteomes" id="UP000807353"/>
    </source>
</evidence>
<keyword evidence="2" id="KW-1185">Reference proteome</keyword>
<dbReference type="OrthoDB" id="2269034at2759"/>
<proteinExistence type="predicted"/>
<evidence type="ECO:0000313" key="1">
    <source>
        <dbReference type="EMBL" id="KAF9458841.1"/>
    </source>
</evidence>
<reference evidence="1" key="1">
    <citation type="submission" date="2020-11" db="EMBL/GenBank/DDBJ databases">
        <authorList>
            <consortium name="DOE Joint Genome Institute"/>
            <person name="Ahrendt S."/>
            <person name="Riley R."/>
            <person name="Andreopoulos W."/>
            <person name="Labutti K."/>
            <person name="Pangilinan J."/>
            <person name="Ruiz-Duenas F.J."/>
            <person name="Barrasa J.M."/>
            <person name="Sanchez-Garcia M."/>
            <person name="Camarero S."/>
            <person name="Miyauchi S."/>
            <person name="Serrano A."/>
            <person name="Linde D."/>
            <person name="Babiker R."/>
            <person name="Drula E."/>
            <person name="Ayuso-Fernandez I."/>
            <person name="Pacheco R."/>
            <person name="Padilla G."/>
            <person name="Ferreira P."/>
            <person name="Barriuso J."/>
            <person name="Kellner H."/>
            <person name="Castanera R."/>
            <person name="Alfaro M."/>
            <person name="Ramirez L."/>
            <person name="Pisabarro A.G."/>
            <person name="Kuo A."/>
            <person name="Tritt A."/>
            <person name="Lipzen A."/>
            <person name="He G."/>
            <person name="Yan M."/>
            <person name="Ng V."/>
            <person name="Cullen D."/>
            <person name="Martin F."/>
            <person name="Rosso M.-N."/>
            <person name="Henrissat B."/>
            <person name="Hibbett D."/>
            <person name="Martinez A.T."/>
            <person name="Grigoriev I.V."/>
        </authorList>
    </citation>
    <scope>NUCLEOTIDE SEQUENCE</scope>
    <source>
        <strain evidence="1">CBS 247.69</strain>
    </source>
</reference>
<name>A0A9P6CAV3_9AGAR</name>
<evidence type="ECO:0008006" key="3">
    <source>
        <dbReference type="Google" id="ProtNLM"/>
    </source>
</evidence>
<accession>A0A9P6CAV3</accession>
<dbReference type="EMBL" id="MU150329">
    <property type="protein sequence ID" value="KAF9458841.1"/>
    <property type="molecule type" value="Genomic_DNA"/>
</dbReference>
<sequence length="513" mass="58466">MPLAEDTEIREWLKLNAGTSNEILSKGKERVLRSMLLDERQSLSGLDLEIGHLESLLANLYEKRKSCIHQIDRYSVGLSPQKHIPSEILANIFLHSMLHERALLPPKRSESPWVFLWVCSRWRQVALEEHRLWNYLDVQGKRLSSIREIVTSWLPLLWTPTQSFPISLSLGAADKVLPLRDILLSQTHRLCSISLDTFLKVTSEFLFASPMVFDTLESLELFIRLGSSSVGVPSSQYATFPKLKKVTIDDPTLGFASRSIFFRLPWTQVSHLTLSIRVLTFSTLEDIVTQCDNLASLSFLSYYMNPLSDPTFGSSREINLPDLQSLTILTNGHVFDVDVLEYLRVPSLKEFSVDHRSAMNRHSRAFWNQAMFDNMLRRSQCSLTSLNLLGGLRTLSFEILLPELTSLVTLVVSISDPIPDTIFDKMIQGEVLGKLEHLECFTSSPIPFLRLLEYQCEHLTGGKFRGLSFANISYGVLETTEDIEDFEEIYDRLKPNLGNGEKEIILNRIETNI</sequence>
<dbReference type="Gene3D" id="3.80.10.10">
    <property type="entry name" value="Ribonuclease Inhibitor"/>
    <property type="match status" value="1"/>
</dbReference>
<dbReference type="SUPFAM" id="SSF52047">
    <property type="entry name" value="RNI-like"/>
    <property type="match status" value="1"/>
</dbReference>
<dbReference type="InterPro" id="IPR032675">
    <property type="entry name" value="LRR_dom_sf"/>
</dbReference>
<dbReference type="AlphaFoldDB" id="A0A9P6CAV3"/>